<gene>
    <name evidence="11" type="ORF">CJ255_00935</name>
</gene>
<evidence type="ECO:0000256" key="3">
    <source>
        <dbReference type="ARBA" id="ARBA00022448"/>
    </source>
</evidence>
<feature type="transmembrane region" description="Helical" evidence="9">
    <location>
        <begin position="676"/>
        <end position="697"/>
    </location>
</feature>
<evidence type="ECO:0000256" key="4">
    <source>
        <dbReference type="ARBA" id="ARBA00022692"/>
    </source>
</evidence>
<comment type="subcellular location">
    <subcellularLocation>
        <location evidence="1">Membrane</location>
        <topology evidence="1">Multi-pass membrane protein</topology>
    </subcellularLocation>
</comment>
<dbReference type="AlphaFoldDB" id="A0A2A6RPW6"/>
<dbReference type="SUPFAM" id="SSF103473">
    <property type="entry name" value="MFS general substrate transporter"/>
    <property type="match status" value="1"/>
</dbReference>
<feature type="transmembrane region" description="Helical" evidence="9">
    <location>
        <begin position="133"/>
        <end position="154"/>
    </location>
</feature>
<dbReference type="OrthoDB" id="9814523at2"/>
<dbReference type="InterPro" id="IPR001734">
    <property type="entry name" value="Na/solute_symporter"/>
</dbReference>
<proteinExistence type="inferred from homology"/>
<dbReference type="NCBIfam" id="TIGR03648">
    <property type="entry name" value="Na_symport_lg"/>
    <property type="match status" value="1"/>
</dbReference>
<dbReference type="Proteomes" id="UP000220527">
    <property type="component" value="Unassembled WGS sequence"/>
</dbReference>
<keyword evidence="5 9" id="KW-1133">Transmembrane helix</keyword>
<dbReference type="PANTHER" id="PTHR48086:SF5">
    <property type="entry name" value="NA(+):SOLUTE SYMPORTER (SSF FAMILY)"/>
    <property type="match status" value="1"/>
</dbReference>
<evidence type="ECO:0000313" key="12">
    <source>
        <dbReference type="Proteomes" id="UP000220527"/>
    </source>
</evidence>
<feature type="transmembrane region" description="Helical" evidence="9">
    <location>
        <begin position="98"/>
        <end position="121"/>
    </location>
</feature>
<feature type="transmembrane region" description="Helical" evidence="9">
    <location>
        <begin position="481"/>
        <end position="501"/>
    </location>
</feature>
<evidence type="ECO:0000256" key="8">
    <source>
        <dbReference type="SAM" id="MobiDB-lite"/>
    </source>
</evidence>
<feature type="region of interest" description="Disordered" evidence="8">
    <location>
        <begin position="41"/>
        <end position="72"/>
    </location>
</feature>
<feature type="transmembrane region" description="Helical" evidence="9">
    <location>
        <begin position="321"/>
        <end position="348"/>
    </location>
</feature>
<sequence length="747" mass="81865">MAWSFLLLLFIIASALALAFFLLDRLFPPMERIRDRYAERQHATPLEPPRPQPPPLSYEPPPPPPHLEHEASTELPLTPHGYQTPPWLPSYWRANLRLIVPLLLIWLLSVILSALLAPMLNQVTVLTGFPLGYYMQSQGMLIIFVLLTLIYSWAMRRMDRAHGLELEEDQTQRSYRKRLERSYAAFGLGLMLLVGVMGLLDVNLNISPTLISWSFLILTISIYAVIGLRTRTEQLDEYYVAGRRVPAMLNGLATGSDWMSAASFISMAGALFLLGFDGLAYITGWTGGFVLLLLLLAPYLRKFGQFTIPDLIGARYPGAGTRVLSAVICIMISFTYLTAQVTGIGIIMSRFLGINYLLGVVVGLSAVLLCSFLGGMRAITWTQGVQGIIMVFAYLVPVTWLSLTLTGIPLPQLMYGEALHHIVALEAAQGFESSYIEPFSDWTTANFIALSLCLMVGTAGMPHILVRFYTVPNVHASRSSVVWALVWICILYLTAPAYAAFSRWEVLQNVVGRPVLELPHWATNWERTGLLVIADDPALGGNGDGILQYDELQINQDLIVLAMPELANLPTTVVALVAAGGMAAALSTADGLLMVIASAVAHDIYHRTLNPRATLRERLWLGRAIILGAAVLATLVAMQRLAIIVQMVAWAFSLAAATIFPILVLGIFWKGTTSHGATFGMLSGLAVTIAYMVVTYLDPGRALWGIGSTAAGIFGAPVNFFITWFISLISPPPSAEVETLVDSLRHP</sequence>
<feature type="transmembrane region" description="Helical" evidence="9">
    <location>
        <begin position="354"/>
        <end position="376"/>
    </location>
</feature>
<evidence type="ECO:0000256" key="7">
    <source>
        <dbReference type="RuleBase" id="RU362091"/>
    </source>
</evidence>
<evidence type="ECO:0000256" key="2">
    <source>
        <dbReference type="ARBA" id="ARBA00006434"/>
    </source>
</evidence>
<feature type="transmembrane region" description="Helical" evidence="9">
    <location>
        <begin position="447"/>
        <end position="469"/>
    </location>
</feature>
<keyword evidence="3" id="KW-0813">Transport</keyword>
<feature type="transmembrane region" description="Helical" evidence="9">
    <location>
        <begin position="279"/>
        <end position="300"/>
    </location>
</feature>
<dbReference type="InterPro" id="IPR036259">
    <property type="entry name" value="MFS_trans_sf"/>
</dbReference>
<reference evidence="12" key="1">
    <citation type="submission" date="2017-08" db="EMBL/GenBank/DDBJ databases">
        <authorList>
            <person name="Grouzdev D.S."/>
            <person name="Gaisin V.A."/>
            <person name="Rysina M.S."/>
            <person name="Gorlenko V.M."/>
        </authorList>
    </citation>
    <scope>NUCLEOTIDE SEQUENCE [LARGE SCALE GENOMIC DNA]</scope>
    <source>
        <strain evidence="12">Kir15-3F</strain>
    </source>
</reference>
<evidence type="ECO:0000256" key="1">
    <source>
        <dbReference type="ARBA" id="ARBA00004141"/>
    </source>
</evidence>
<dbReference type="Pfam" id="PF13937">
    <property type="entry name" value="DUF4212"/>
    <property type="match status" value="1"/>
</dbReference>
<keyword evidence="12" id="KW-1185">Reference proteome</keyword>
<feature type="transmembrane region" description="Helical" evidence="9">
    <location>
        <begin position="648"/>
        <end position="669"/>
    </location>
</feature>
<evidence type="ECO:0000256" key="9">
    <source>
        <dbReference type="SAM" id="Phobius"/>
    </source>
</evidence>
<feature type="transmembrane region" description="Helical" evidence="9">
    <location>
        <begin position="620"/>
        <end position="642"/>
    </location>
</feature>
<protein>
    <submittedName>
        <fullName evidence="11">Cation acetate symporter</fullName>
    </submittedName>
</protein>
<organism evidence="11 12">
    <name type="scientific">Candidatus Viridilinea mediisalina</name>
    <dbReference type="NCBI Taxonomy" id="2024553"/>
    <lineage>
        <taxon>Bacteria</taxon>
        <taxon>Bacillati</taxon>
        <taxon>Chloroflexota</taxon>
        <taxon>Chloroflexia</taxon>
        <taxon>Chloroflexales</taxon>
        <taxon>Chloroflexineae</taxon>
        <taxon>Oscillochloridaceae</taxon>
        <taxon>Candidatus Viridilinea</taxon>
    </lineage>
</organism>
<feature type="transmembrane region" description="Helical" evidence="9">
    <location>
        <begin position="183"/>
        <end position="204"/>
    </location>
</feature>
<evidence type="ECO:0000259" key="10">
    <source>
        <dbReference type="Pfam" id="PF13937"/>
    </source>
</evidence>
<evidence type="ECO:0000256" key="6">
    <source>
        <dbReference type="ARBA" id="ARBA00023136"/>
    </source>
</evidence>
<dbReference type="EMBL" id="NQWI01000002">
    <property type="protein sequence ID" value="PDW04975.1"/>
    <property type="molecule type" value="Genomic_DNA"/>
</dbReference>
<feature type="transmembrane region" description="Helical" evidence="9">
    <location>
        <begin position="388"/>
        <end position="410"/>
    </location>
</feature>
<feature type="compositionally biased region" description="Pro residues" evidence="8">
    <location>
        <begin position="46"/>
        <end position="65"/>
    </location>
</feature>
<evidence type="ECO:0000256" key="5">
    <source>
        <dbReference type="ARBA" id="ARBA00022989"/>
    </source>
</evidence>
<dbReference type="InterPro" id="IPR019886">
    <property type="entry name" value="Na_symporter_ssu"/>
</dbReference>
<comment type="similarity">
    <text evidence="2 7">Belongs to the sodium:solute symporter (SSF) (TC 2.A.21) family.</text>
</comment>
<feature type="transmembrane region" description="Helical" evidence="9">
    <location>
        <begin position="573"/>
        <end position="600"/>
    </location>
</feature>
<dbReference type="InterPro" id="IPR050277">
    <property type="entry name" value="Sodium:Solute_Symporter"/>
</dbReference>
<dbReference type="CDD" id="cd11480">
    <property type="entry name" value="SLC5sbd_u4"/>
    <property type="match status" value="1"/>
</dbReference>
<feature type="transmembrane region" description="Helical" evidence="9">
    <location>
        <begin position="210"/>
        <end position="228"/>
    </location>
</feature>
<dbReference type="Gene3D" id="1.20.1730.10">
    <property type="entry name" value="Sodium/glucose cotransporter"/>
    <property type="match status" value="1"/>
</dbReference>
<dbReference type="GO" id="GO:0005886">
    <property type="term" value="C:plasma membrane"/>
    <property type="evidence" value="ECO:0007669"/>
    <property type="project" value="TreeGrafter"/>
</dbReference>
<feature type="transmembrane region" description="Helical" evidence="9">
    <location>
        <begin position="703"/>
        <end position="726"/>
    </location>
</feature>
<comment type="caution">
    <text evidence="11">The sequence shown here is derived from an EMBL/GenBank/DDBJ whole genome shotgun (WGS) entry which is preliminary data.</text>
</comment>
<dbReference type="Pfam" id="PF00474">
    <property type="entry name" value="SSF"/>
    <property type="match status" value="2"/>
</dbReference>
<keyword evidence="6 9" id="KW-0472">Membrane</keyword>
<dbReference type="InterPro" id="IPR019899">
    <property type="entry name" value="Na/solute_symporter_VC_2705"/>
</dbReference>
<dbReference type="NCBIfam" id="TIGR03647">
    <property type="entry name" value="Na_symport_sm"/>
    <property type="match status" value="1"/>
</dbReference>
<keyword evidence="4 9" id="KW-0812">Transmembrane</keyword>
<evidence type="ECO:0000313" key="11">
    <source>
        <dbReference type="EMBL" id="PDW04975.1"/>
    </source>
</evidence>
<accession>A0A2A6RPW6</accession>
<feature type="domain" description="Sodium symporter small subunit" evidence="10">
    <location>
        <begin position="90"/>
        <end position="164"/>
    </location>
</feature>
<feature type="transmembrane region" description="Helical" evidence="9">
    <location>
        <begin position="6"/>
        <end position="27"/>
    </location>
</feature>
<feature type="transmembrane region" description="Helical" evidence="9">
    <location>
        <begin position="249"/>
        <end position="273"/>
    </location>
</feature>
<dbReference type="InterPro" id="IPR038377">
    <property type="entry name" value="Na/Glc_symporter_sf"/>
</dbReference>
<name>A0A2A6RPW6_9CHLR</name>
<dbReference type="PANTHER" id="PTHR48086">
    <property type="entry name" value="SODIUM/PROLINE SYMPORTER-RELATED"/>
    <property type="match status" value="1"/>
</dbReference>
<dbReference type="PROSITE" id="PS50283">
    <property type="entry name" value="NA_SOLUT_SYMP_3"/>
    <property type="match status" value="1"/>
</dbReference>
<dbReference type="GO" id="GO:0022857">
    <property type="term" value="F:transmembrane transporter activity"/>
    <property type="evidence" value="ECO:0007669"/>
    <property type="project" value="InterPro"/>
</dbReference>